<reference evidence="1 2" key="1">
    <citation type="submission" date="2016-05" db="EMBL/GenBank/DDBJ databases">
        <title>Comparative analysis of secretome profiles of manganese(II)-oxidizing ascomycete fungi.</title>
        <authorList>
            <consortium name="DOE Joint Genome Institute"/>
            <person name="Zeiner C.A."/>
            <person name="Purvine S.O."/>
            <person name="Zink E.M."/>
            <person name="Wu S."/>
            <person name="Pasa-Tolic L."/>
            <person name="Chaput D.L."/>
            <person name="Haridas S."/>
            <person name="Grigoriev I.V."/>
            <person name="Santelli C.M."/>
            <person name="Hansel C.M."/>
        </authorList>
    </citation>
    <scope>NUCLEOTIDE SEQUENCE [LARGE SCALE GENOMIC DNA]</scope>
    <source>
        <strain evidence="1 2">SRC1lrK2f</strain>
    </source>
</reference>
<gene>
    <name evidence="1" type="ORF">CC77DRAFT_977793</name>
</gene>
<dbReference type="AlphaFoldDB" id="A0A177E132"/>
<dbReference type="Proteomes" id="UP000077248">
    <property type="component" value="Unassembled WGS sequence"/>
</dbReference>
<keyword evidence="2" id="KW-1185">Reference proteome</keyword>
<dbReference type="RefSeq" id="XP_018391114.1">
    <property type="nucleotide sequence ID" value="XM_018535979.1"/>
</dbReference>
<dbReference type="GeneID" id="29121573"/>
<accession>A0A177E132</accession>
<dbReference type="EMBL" id="KV441469">
    <property type="protein sequence ID" value="OAG25693.1"/>
    <property type="molecule type" value="Genomic_DNA"/>
</dbReference>
<dbReference type="KEGG" id="aalt:CC77DRAFT_977793"/>
<evidence type="ECO:0000313" key="1">
    <source>
        <dbReference type="EMBL" id="OAG25693.1"/>
    </source>
</evidence>
<evidence type="ECO:0000313" key="2">
    <source>
        <dbReference type="Proteomes" id="UP000077248"/>
    </source>
</evidence>
<proteinExistence type="predicted"/>
<protein>
    <submittedName>
        <fullName evidence="1">Uncharacterized protein</fullName>
    </submittedName>
</protein>
<dbReference type="VEuPathDB" id="FungiDB:CC77DRAFT_977793"/>
<sequence length="264" mass="30346">MWTSFSNQVLAASDLQTEVATALLDFYNFLARLPWLEPSDILEPPARGWPNISSDNFAPLHKNDTVIELLKHLPYLRMDGPFERNTLAWSTYPCDYRRDYFQKVGPGINCWEIPDTSERDYDFPEWVVALTYGKVHGQYIMLDTTDGTAMRYQVQTLYDPVFGADDPRAWRNECASPGSTARLSDILNEWKNDYAQLHLIGQTNGRGPVHADGSGDEYKELHALMLSHGWPDNFDRESCRNAMLKRDEEKLVQYSSELKNQQLA</sequence>
<organism evidence="1 2">
    <name type="scientific">Alternaria alternata</name>
    <name type="common">Alternaria rot fungus</name>
    <name type="synonym">Torula alternata</name>
    <dbReference type="NCBI Taxonomy" id="5599"/>
    <lineage>
        <taxon>Eukaryota</taxon>
        <taxon>Fungi</taxon>
        <taxon>Dikarya</taxon>
        <taxon>Ascomycota</taxon>
        <taxon>Pezizomycotina</taxon>
        <taxon>Dothideomycetes</taxon>
        <taxon>Pleosporomycetidae</taxon>
        <taxon>Pleosporales</taxon>
        <taxon>Pleosporineae</taxon>
        <taxon>Pleosporaceae</taxon>
        <taxon>Alternaria</taxon>
        <taxon>Alternaria sect. Alternaria</taxon>
        <taxon>Alternaria alternata complex</taxon>
    </lineage>
</organism>
<dbReference type="OMA" id="PETFPIN"/>
<name>A0A177E132_ALTAL</name>